<feature type="signal peptide" evidence="1">
    <location>
        <begin position="1"/>
        <end position="22"/>
    </location>
</feature>
<gene>
    <name evidence="3" type="ORF">PDESU_05014</name>
</gene>
<keyword evidence="1" id="KW-0732">Signal</keyword>
<dbReference type="PANTHER" id="PTHR36453">
    <property type="entry name" value="SECRETED PROTEIN-RELATED"/>
    <property type="match status" value="1"/>
</dbReference>
<dbReference type="PANTHER" id="PTHR36453:SF1">
    <property type="entry name" value="RIGHT HANDED BETA HELIX DOMAIN-CONTAINING PROTEIN"/>
    <property type="match status" value="1"/>
</dbReference>
<evidence type="ECO:0000313" key="3">
    <source>
        <dbReference type="EMBL" id="VGO16423.1"/>
    </source>
</evidence>
<protein>
    <recommendedName>
        <fullName evidence="2">Right handed beta helix domain-containing protein</fullName>
    </recommendedName>
</protein>
<evidence type="ECO:0000256" key="1">
    <source>
        <dbReference type="SAM" id="SignalP"/>
    </source>
</evidence>
<feature type="chain" id="PRO_5025646842" description="Right handed beta helix domain-containing protein" evidence="1">
    <location>
        <begin position="23"/>
        <end position="819"/>
    </location>
</feature>
<dbReference type="Gene3D" id="2.160.20.10">
    <property type="entry name" value="Single-stranded right-handed beta-helix, Pectin lyase-like"/>
    <property type="match status" value="2"/>
</dbReference>
<proteinExistence type="predicted"/>
<dbReference type="SUPFAM" id="SSF51126">
    <property type="entry name" value="Pectin lyase-like"/>
    <property type="match status" value="1"/>
</dbReference>
<dbReference type="InterPro" id="IPR011050">
    <property type="entry name" value="Pectin_lyase_fold/virulence"/>
</dbReference>
<dbReference type="InterPro" id="IPR039448">
    <property type="entry name" value="Beta_helix"/>
</dbReference>
<keyword evidence="4" id="KW-1185">Reference proteome</keyword>
<dbReference type="EMBL" id="CAAHFG010000003">
    <property type="protein sequence ID" value="VGO16423.1"/>
    <property type="molecule type" value="Genomic_DNA"/>
</dbReference>
<dbReference type="Proteomes" id="UP000366872">
    <property type="component" value="Unassembled WGS sequence"/>
</dbReference>
<organism evidence="3 4">
    <name type="scientific">Pontiella desulfatans</name>
    <dbReference type="NCBI Taxonomy" id="2750659"/>
    <lineage>
        <taxon>Bacteria</taxon>
        <taxon>Pseudomonadati</taxon>
        <taxon>Kiritimatiellota</taxon>
        <taxon>Kiritimatiellia</taxon>
        <taxon>Kiritimatiellales</taxon>
        <taxon>Pontiellaceae</taxon>
        <taxon>Pontiella</taxon>
    </lineage>
</organism>
<dbReference type="InterPro" id="IPR012334">
    <property type="entry name" value="Pectin_lyas_fold"/>
</dbReference>
<dbReference type="InterPro" id="IPR006626">
    <property type="entry name" value="PbH1"/>
</dbReference>
<dbReference type="Pfam" id="PF13229">
    <property type="entry name" value="Beta_helix"/>
    <property type="match status" value="1"/>
</dbReference>
<name>A0A6C2U991_PONDE</name>
<accession>A0A6C2U991</accession>
<evidence type="ECO:0000259" key="2">
    <source>
        <dbReference type="Pfam" id="PF13229"/>
    </source>
</evidence>
<reference evidence="3 4" key="1">
    <citation type="submission" date="2019-04" db="EMBL/GenBank/DDBJ databases">
        <authorList>
            <person name="Van Vliet M D."/>
        </authorList>
    </citation>
    <scope>NUCLEOTIDE SEQUENCE [LARGE SCALE GENOMIC DNA]</scope>
    <source>
        <strain evidence="3 4">F1</strain>
    </source>
</reference>
<dbReference type="SMART" id="SM00710">
    <property type="entry name" value="PbH1"/>
    <property type="match status" value="6"/>
</dbReference>
<feature type="domain" description="Right handed beta helix" evidence="2">
    <location>
        <begin position="380"/>
        <end position="487"/>
    </location>
</feature>
<sequence length="819" mass="92257">MMRLISGLAVASVLLCSAGFGAERLAGLSRAGELYVSPAGDDAAAGTRQAPFATLKEAREAVRELKKQDPSKDITVWFDEGTYAFTETEVFGLEDSGSEKQKISYRALPGKEVVFSAGAPVTNWKTSHGEIVYAELPEAWTDRVQNAKAWYPYALFDADGPLTRSRSVGFAPLDTAEDKVPGESNIGHFFMLKYNMDRDFIRCPEGVLKPWKNAADVEVFGMPTHQWLVNYLPVESLDYENNRINLSLDATYPVKRVFPSAGSGMENGKWVRRYLPDSLWIENAIEDIDEPGEWAYDSAARRIYLWPRAPGAEATVRVPMLREIIRVEGVNDTKGDADRPVKNLHFEGITFAHGNRDVWIKDSIGLQHDWEMFDTDSALVRFRGAENCSVKDSVFRDSGGTGVRIDLYGQGIEVSGCKMHDIGHTGILLAGYGPGTKDVNKGNLISNNDIHDFGQLYWHGCGIHVWQSGHNRITHNRIWRGPYNGLVMCGVRGRWIRSMEKGTPIHLASLKSSFFPKDLHAKACDYVYNRQRELIPTIRWDEIGEPKTADEFVKFLHARHNLFEDNEVHNLVEKMGDGNAIYLSCTGLENRLRRNLVYNVPTIQPFRYDDDQIGTMVTENIIVNLKPDSEHGTVVMKRGNVFNNNIVVWDTERGPGVSVGAWPPDFSEISEPLSASRNILVNLNARNHDRFLHVKAGKWYQPERWEIDNNLYWHPEMKDGGKVLAKRTLDLLPEGHGVDVHSRAGDPLFQCLEKWDFNLKPESPALKLGFKPIERSQIGLLSDPAFERIAREGVLPQSRSFINSRPKSSYVLEDVGDRL</sequence>
<evidence type="ECO:0000313" key="4">
    <source>
        <dbReference type="Proteomes" id="UP000366872"/>
    </source>
</evidence>
<dbReference type="AlphaFoldDB" id="A0A6C2U991"/>
<dbReference type="RefSeq" id="WP_168442582.1">
    <property type="nucleotide sequence ID" value="NZ_CAAHFG010000003.1"/>
</dbReference>